<organism evidence="22 23">
    <name type="scientific">Naegleria fowleri</name>
    <name type="common">Brain eating amoeba</name>
    <dbReference type="NCBI Taxonomy" id="5763"/>
    <lineage>
        <taxon>Eukaryota</taxon>
        <taxon>Discoba</taxon>
        <taxon>Heterolobosea</taxon>
        <taxon>Tetramitia</taxon>
        <taxon>Eutetramitia</taxon>
        <taxon>Vahlkampfiidae</taxon>
        <taxon>Naegleria</taxon>
    </lineage>
</organism>
<feature type="compositionally biased region" description="Low complexity" evidence="19">
    <location>
        <begin position="194"/>
        <end position="206"/>
    </location>
</feature>
<feature type="compositionally biased region" description="Acidic residues" evidence="19">
    <location>
        <begin position="384"/>
        <end position="406"/>
    </location>
</feature>
<keyword evidence="13" id="KW-0862">Zinc</keyword>
<evidence type="ECO:0000256" key="15">
    <source>
        <dbReference type="ARBA" id="ARBA00023306"/>
    </source>
</evidence>
<dbReference type="EC" id="2.3.2.27" evidence="5"/>
<feature type="region of interest" description="Disordered" evidence="19">
    <location>
        <begin position="375"/>
        <end position="411"/>
    </location>
</feature>
<dbReference type="PANTHER" id="PTHR16079:SF4">
    <property type="entry name" value="E3 UBIQUITIN-PROTEIN LIGASE CHFR"/>
    <property type="match status" value="1"/>
</dbReference>
<dbReference type="InterPro" id="IPR001841">
    <property type="entry name" value="Znf_RING"/>
</dbReference>
<keyword evidence="8" id="KW-0808">Transferase</keyword>
<keyword evidence="7" id="KW-0132">Cell division</keyword>
<dbReference type="InterPro" id="IPR013083">
    <property type="entry name" value="Znf_RING/FYVE/PHD"/>
</dbReference>
<dbReference type="InterPro" id="IPR008984">
    <property type="entry name" value="SMAD_FHA_dom_sf"/>
</dbReference>
<proteinExistence type="inferred from homology"/>
<dbReference type="InterPro" id="IPR052256">
    <property type="entry name" value="E3_ubiquitin-ligase_CHFR"/>
</dbReference>
<evidence type="ECO:0000313" key="22">
    <source>
        <dbReference type="EMBL" id="KAF0977777.1"/>
    </source>
</evidence>
<evidence type="ECO:0000256" key="19">
    <source>
        <dbReference type="SAM" id="MobiDB-lite"/>
    </source>
</evidence>
<dbReference type="GO" id="GO:0008270">
    <property type="term" value="F:zinc ion binding"/>
    <property type="evidence" value="ECO:0007669"/>
    <property type="project" value="UniProtKB-KW"/>
</dbReference>
<dbReference type="Gene3D" id="3.30.40.140">
    <property type="match status" value="1"/>
</dbReference>
<dbReference type="GO" id="GO:0006511">
    <property type="term" value="P:ubiquitin-dependent protein catabolic process"/>
    <property type="evidence" value="ECO:0007669"/>
    <property type="project" value="TreeGrafter"/>
</dbReference>
<comment type="catalytic activity">
    <reaction evidence="1">
        <text>S-ubiquitinyl-[E2 ubiquitin-conjugating enzyme]-L-cysteine + [acceptor protein]-L-lysine = [E2 ubiquitin-conjugating enzyme]-L-cysteine + N(6)-ubiquitinyl-[acceptor protein]-L-lysine.</text>
        <dbReference type="EC" id="2.3.2.27"/>
    </reaction>
</comment>
<dbReference type="Proteomes" id="UP000444721">
    <property type="component" value="Unassembled WGS sequence"/>
</dbReference>
<dbReference type="OMA" id="SNYWFPG"/>
<evidence type="ECO:0000256" key="9">
    <source>
        <dbReference type="ARBA" id="ARBA00022723"/>
    </source>
</evidence>
<dbReference type="Gene3D" id="3.30.40.10">
    <property type="entry name" value="Zinc/RING finger domain, C3HC4 (zinc finger)"/>
    <property type="match status" value="1"/>
</dbReference>
<comment type="similarity">
    <text evidence="4">Belongs to the CHFR family.</text>
</comment>
<keyword evidence="23" id="KW-1185">Reference proteome</keyword>
<dbReference type="Pfam" id="PF17979">
    <property type="entry name" value="zf-CRD"/>
    <property type="match status" value="1"/>
</dbReference>
<dbReference type="EMBL" id="VFQX01000033">
    <property type="protein sequence ID" value="KAF0977777.1"/>
    <property type="molecule type" value="Genomic_DNA"/>
</dbReference>
<keyword evidence="9" id="KW-0479">Metal-binding</keyword>
<feature type="compositionally biased region" description="Basic and acidic residues" evidence="19">
    <location>
        <begin position="208"/>
        <end position="218"/>
    </location>
</feature>
<comment type="subcellular location">
    <subcellularLocation>
        <location evidence="2">Nucleus</location>
        <location evidence="2">PML body</location>
    </subcellularLocation>
</comment>
<reference evidence="22 23" key="1">
    <citation type="journal article" date="2019" name="Sci. Rep.">
        <title>Nanopore sequencing improves the draft genome of the human pathogenic amoeba Naegleria fowleri.</title>
        <authorList>
            <person name="Liechti N."/>
            <person name="Schurch N."/>
            <person name="Bruggmann R."/>
            <person name="Wittwer M."/>
        </authorList>
    </citation>
    <scope>NUCLEOTIDE SEQUENCE [LARGE SCALE GENOMIC DNA]</scope>
    <source>
        <strain evidence="22 23">ATCC 30894</strain>
    </source>
</reference>
<dbReference type="SMART" id="SM00184">
    <property type="entry name" value="RING"/>
    <property type="match status" value="1"/>
</dbReference>
<evidence type="ECO:0000256" key="11">
    <source>
        <dbReference type="ARBA" id="ARBA00022776"/>
    </source>
</evidence>
<dbReference type="AlphaFoldDB" id="A0A6A5BL95"/>
<evidence type="ECO:0000259" key="20">
    <source>
        <dbReference type="PROSITE" id="PS50006"/>
    </source>
</evidence>
<comment type="pathway">
    <text evidence="3">Protein modification; protein ubiquitination.</text>
</comment>
<dbReference type="Pfam" id="PF00498">
    <property type="entry name" value="FHA"/>
    <property type="match status" value="1"/>
</dbReference>
<evidence type="ECO:0000256" key="17">
    <source>
        <dbReference type="ARBA" id="ARBA00031332"/>
    </source>
</evidence>
<dbReference type="RefSeq" id="XP_044562490.1">
    <property type="nucleotide sequence ID" value="XM_044706365.1"/>
</dbReference>
<dbReference type="SUPFAM" id="SSF49879">
    <property type="entry name" value="SMAD/FHA domain"/>
    <property type="match status" value="1"/>
</dbReference>
<dbReference type="VEuPathDB" id="AmoebaDB:FDP41_003099"/>
<dbReference type="Pfam" id="PF00097">
    <property type="entry name" value="zf-C3HC4"/>
    <property type="match status" value="1"/>
</dbReference>
<evidence type="ECO:0000256" key="16">
    <source>
        <dbReference type="ARBA" id="ARBA00029800"/>
    </source>
</evidence>
<evidence type="ECO:0000256" key="13">
    <source>
        <dbReference type="ARBA" id="ARBA00022833"/>
    </source>
</evidence>
<dbReference type="PROSITE" id="PS50089">
    <property type="entry name" value="ZF_RING_2"/>
    <property type="match status" value="1"/>
</dbReference>
<evidence type="ECO:0000256" key="1">
    <source>
        <dbReference type="ARBA" id="ARBA00000900"/>
    </source>
</evidence>
<dbReference type="GO" id="GO:0061630">
    <property type="term" value="F:ubiquitin protein ligase activity"/>
    <property type="evidence" value="ECO:0007669"/>
    <property type="project" value="UniProtKB-EC"/>
</dbReference>
<evidence type="ECO:0000313" key="23">
    <source>
        <dbReference type="Proteomes" id="UP000444721"/>
    </source>
</evidence>
<evidence type="ECO:0000256" key="14">
    <source>
        <dbReference type="ARBA" id="ARBA00023242"/>
    </source>
</evidence>
<dbReference type="VEuPathDB" id="AmoebaDB:NfTy_058940"/>
<feature type="region of interest" description="Disordered" evidence="19">
    <location>
        <begin position="336"/>
        <end position="360"/>
    </location>
</feature>
<dbReference type="GO" id="GO:0016567">
    <property type="term" value="P:protein ubiquitination"/>
    <property type="evidence" value="ECO:0007669"/>
    <property type="project" value="UniProtKB-UniPathway"/>
</dbReference>
<evidence type="ECO:0000259" key="21">
    <source>
        <dbReference type="PROSITE" id="PS50089"/>
    </source>
</evidence>
<dbReference type="InterPro" id="IPR040909">
    <property type="entry name" value="CHFR_Znf-CRD"/>
</dbReference>
<keyword evidence="10 18" id="KW-0863">Zinc-finger</keyword>
<keyword evidence="12" id="KW-0833">Ubl conjugation pathway</keyword>
<dbReference type="GeneID" id="68110317"/>
<dbReference type="GO" id="GO:0051301">
    <property type="term" value="P:cell division"/>
    <property type="evidence" value="ECO:0007669"/>
    <property type="project" value="UniProtKB-KW"/>
</dbReference>
<evidence type="ECO:0000256" key="8">
    <source>
        <dbReference type="ARBA" id="ARBA00022679"/>
    </source>
</evidence>
<evidence type="ECO:0000256" key="18">
    <source>
        <dbReference type="PROSITE-ProRule" id="PRU00175"/>
    </source>
</evidence>
<evidence type="ECO:0000256" key="2">
    <source>
        <dbReference type="ARBA" id="ARBA00004322"/>
    </source>
</evidence>
<feature type="domain" description="RING-type" evidence="21">
    <location>
        <begin position="275"/>
        <end position="322"/>
    </location>
</feature>
<dbReference type="GO" id="GO:0005634">
    <property type="term" value="C:nucleus"/>
    <property type="evidence" value="ECO:0007669"/>
    <property type="project" value="TreeGrafter"/>
</dbReference>
<dbReference type="InterPro" id="IPR000253">
    <property type="entry name" value="FHA_dom"/>
</dbReference>
<name>A0A6A5BL95_NAEFO</name>
<dbReference type="PANTHER" id="PTHR16079">
    <property type="entry name" value="UBIQUITIN LIGASE PROTEIN CHFR"/>
    <property type="match status" value="1"/>
</dbReference>
<comment type="caution">
    <text evidence="22">The sequence shown here is derived from an EMBL/GenBank/DDBJ whole genome shotgun (WGS) entry which is preliminary data.</text>
</comment>
<evidence type="ECO:0000256" key="6">
    <source>
        <dbReference type="ARBA" id="ARBA00017908"/>
    </source>
</evidence>
<dbReference type="OrthoDB" id="1305878at2759"/>
<dbReference type="UniPathway" id="UPA00143"/>
<dbReference type="PROSITE" id="PS50006">
    <property type="entry name" value="FHA_DOMAIN"/>
    <property type="match status" value="1"/>
</dbReference>
<feature type="domain" description="FHA" evidence="20">
    <location>
        <begin position="59"/>
        <end position="119"/>
    </location>
</feature>
<dbReference type="VEuPathDB" id="AmoebaDB:NF0030980"/>
<accession>A0A6A5BL95</accession>
<gene>
    <name evidence="22" type="ORF">FDP41_003099</name>
</gene>
<evidence type="ECO:0000256" key="12">
    <source>
        <dbReference type="ARBA" id="ARBA00022786"/>
    </source>
</evidence>
<dbReference type="InterPro" id="IPR018957">
    <property type="entry name" value="Znf_C3HC4_RING-type"/>
</dbReference>
<evidence type="ECO:0000256" key="5">
    <source>
        <dbReference type="ARBA" id="ARBA00012483"/>
    </source>
</evidence>
<feature type="compositionally biased region" description="Basic and acidic residues" evidence="19">
    <location>
        <begin position="228"/>
        <end position="242"/>
    </location>
</feature>
<keyword evidence="15" id="KW-0131">Cell cycle</keyword>
<dbReference type="Gene3D" id="2.60.200.20">
    <property type="match status" value="1"/>
</dbReference>
<feature type="compositionally biased region" description="Basic and acidic residues" evidence="19">
    <location>
        <begin position="350"/>
        <end position="360"/>
    </location>
</feature>
<keyword evidence="11" id="KW-0498">Mitosis</keyword>
<dbReference type="PROSITE" id="PS00518">
    <property type="entry name" value="ZF_RING_1"/>
    <property type="match status" value="1"/>
</dbReference>
<evidence type="ECO:0000256" key="4">
    <source>
        <dbReference type="ARBA" id="ARBA00005797"/>
    </source>
</evidence>
<dbReference type="SUPFAM" id="SSF57850">
    <property type="entry name" value="RING/U-box"/>
    <property type="match status" value="1"/>
</dbReference>
<evidence type="ECO:0000256" key="10">
    <source>
        <dbReference type="ARBA" id="ARBA00022771"/>
    </source>
</evidence>
<dbReference type="InterPro" id="IPR017907">
    <property type="entry name" value="Znf_RING_CS"/>
</dbReference>
<dbReference type="SMART" id="SM00240">
    <property type="entry name" value="FHA"/>
    <property type="match status" value="1"/>
</dbReference>
<evidence type="ECO:0000256" key="3">
    <source>
        <dbReference type="ARBA" id="ARBA00004906"/>
    </source>
</evidence>
<sequence>MSTQTQPTSSTLDVTAEEIIVQEEENMNKTNKIVIAKLVPAVSSSKYGLVEIYSTDKTVEFGRKPEFRSECIVNDGRISTTHCVLSVEDFHMDDATSLKFSLKCTDTSTNGCFVNGKKLGKNNAVTLNHGDVIGLVVPSINHKLSSDLPIYRVELENHHTSTTSQHTQELAVEEDVANMATIATTDTHAKDDLNISANNSASSSNADDNEKKRNRENYEQDQPQQENLEPKSETKKQKKSLTEKEKQILALMGATDSDMEDSQEEESDMLRELTCPICSAVFYKPVCVIPCLHNFCSSCLSAWVDPSRNLFWGQTINCPTCRADVHEVRKNPQLNNLTESYLKNHPKKDRSKEEKESMDSKDRFLGKTDLVLYKRNGSSSSHDDDSDSDNDDEQEASDESSSDDDSQPATVAPRCPECLQPSAIDGFQCPANALHCLCSYCHCALPHRVRDTTLSQDRRLTCELCNAVHCNLYKQTTNTTDLCYMNGIHKLKEHTSIIAIPPTCLNNNQYEREILINYIQSKSISPQDVYNTCMTNLENGTFTNPTYTAVTTETRVCKLCAIKVFFRLDLCISGRDTKF</sequence>
<protein>
    <recommendedName>
        <fullName evidence="6">E3 ubiquitin-protein ligase CHFR</fullName>
        <ecNumber evidence="5">2.3.2.27</ecNumber>
    </recommendedName>
    <alternativeName>
        <fullName evidence="17">Checkpoint with forkhead and RING finger domains protein</fullName>
    </alternativeName>
    <alternativeName>
        <fullName evidence="16">RING-type E3 ubiquitin transferase CHFR</fullName>
    </alternativeName>
</protein>
<keyword evidence="14" id="KW-0539">Nucleus</keyword>
<evidence type="ECO:0000256" key="7">
    <source>
        <dbReference type="ARBA" id="ARBA00022618"/>
    </source>
</evidence>
<feature type="region of interest" description="Disordered" evidence="19">
    <location>
        <begin position="190"/>
        <end position="242"/>
    </location>
</feature>